<feature type="chain" id="PRO_5046522158" evidence="1">
    <location>
        <begin position="27"/>
        <end position="183"/>
    </location>
</feature>
<evidence type="ECO:0000313" key="2">
    <source>
        <dbReference type="EMBL" id="NSX56610.1"/>
    </source>
</evidence>
<dbReference type="EMBL" id="JABUFE010000014">
    <property type="protein sequence ID" value="NSX56610.1"/>
    <property type="molecule type" value="Genomic_DNA"/>
</dbReference>
<feature type="signal peptide" evidence="1">
    <location>
        <begin position="1"/>
        <end position="26"/>
    </location>
</feature>
<accession>A0ABX2IVS9</accession>
<comment type="caution">
    <text evidence="2">The sequence shown here is derived from an EMBL/GenBank/DDBJ whole genome shotgun (WGS) entry which is preliminary data.</text>
</comment>
<sequence length="183" mass="20090">MMGFKDNLRIMMVCSFVAIMPAASYALGVCYIPEPPTEAELAKPLQQSADCSFVESTYFAPNIGEPAVDLGAGRTLQIVKSLRRSDLIVADCRSAEVITIFGKNDGAETCANSVIEPHIKPEGRFDLTRGRDLTRLAILARRNNFDVKLGEAHINMSRPANKQINVFCGCRLHYPNSTLGRAQ</sequence>
<organism evidence="2 3">
    <name type="scientific">Parasulfitobacter algicola</name>
    <dbReference type="NCBI Taxonomy" id="2614809"/>
    <lineage>
        <taxon>Bacteria</taxon>
        <taxon>Pseudomonadati</taxon>
        <taxon>Pseudomonadota</taxon>
        <taxon>Alphaproteobacteria</taxon>
        <taxon>Rhodobacterales</taxon>
        <taxon>Roseobacteraceae</taxon>
        <taxon>Parasulfitobacter</taxon>
    </lineage>
</organism>
<dbReference type="Proteomes" id="UP000777935">
    <property type="component" value="Unassembled WGS sequence"/>
</dbReference>
<proteinExistence type="predicted"/>
<gene>
    <name evidence="2" type="ORF">HRQ87_17620</name>
</gene>
<protein>
    <submittedName>
        <fullName evidence="2">Uncharacterized protein</fullName>
    </submittedName>
</protein>
<evidence type="ECO:0000256" key="1">
    <source>
        <dbReference type="SAM" id="SignalP"/>
    </source>
</evidence>
<evidence type="ECO:0000313" key="3">
    <source>
        <dbReference type="Proteomes" id="UP000777935"/>
    </source>
</evidence>
<keyword evidence="1" id="KW-0732">Signal</keyword>
<reference evidence="2 3" key="1">
    <citation type="submission" date="2020-06" db="EMBL/GenBank/DDBJ databases">
        <title>Sulfitobacter algicola sp. nov., isolated from green algae.</title>
        <authorList>
            <person name="Wang C."/>
        </authorList>
    </citation>
    <scope>NUCLEOTIDE SEQUENCE [LARGE SCALE GENOMIC DNA]</scope>
    <source>
        <strain evidence="2 3">1151</strain>
    </source>
</reference>
<dbReference type="RefSeq" id="WP_174139762.1">
    <property type="nucleotide sequence ID" value="NZ_JABUFE010000014.1"/>
</dbReference>
<keyword evidence="3" id="KW-1185">Reference proteome</keyword>
<name>A0ABX2IVS9_9RHOB</name>